<evidence type="ECO:0000313" key="3">
    <source>
        <dbReference type="Proteomes" id="UP000063387"/>
    </source>
</evidence>
<protein>
    <recommendedName>
        <fullName evidence="1">GmrSD restriction endonucleases N-terminal domain-containing protein</fullName>
    </recommendedName>
</protein>
<dbReference type="KEGG" id="hco:LOKO_02479"/>
<dbReference type="PANTHER" id="PTHR37292:SF2">
    <property type="entry name" value="DUF262 DOMAIN-CONTAINING PROTEIN"/>
    <property type="match status" value="1"/>
</dbReference>
<reference evidence="2 3" key="1">
    <citation type="journal article" date="2016" name="Genome Announc.">
        <title>Draft Genome Sequence of 'Halomonas chromatireducens' Strain AGD 8-3, a Haloalkaliphilic Chromate- and Selenite-Reducing Gammaproteobacterium.</title>
        <authorList>
            <person name="Sharko F.S."/>
            <person name="Shapovalova A.A."/>
            <person name="Tsygankova S.V."/>
            <person name="Komova A.V."/>
            <person name="Boulygina E.S."/>
            <person name="Teslyuk A.B."/>
            <person name="Gotovtsev P.M."/>
            <person name="Namsaraev Z.B."/>
            <person name="Khijniak T.V."/>
            <person name="Nedoluzhko A.V."/>
            <person name="Vasilov R.G."/>
        </authorList>
    </citation>
    <scope>NUCLEOTIDE SEQUENCE [LARGE SCALE GENOMIC DNA]</scope>
    <source>
        <strain evidence="2 3">AGD 8-3</strain>
    </source>
</reference>
<name>A0A120JW94_9GAMM</name>
<gene>
    <name evidence="2" type="ORF">LOKO_02479</name>
</gene>
<keyword evidence="3" id="KW-1185">Reference proteome</keyword>
<proteinExistence type="predicted"/>
<dbReference type="RefSeq" id="WP_066449628.1">
    <property type="nucleotide sequence ID" value="NZ_CP014226.1"/>
</dbReference>
<evidence type="ECO:0000313" key="2">
    <source>
        <dbReference type="EMBL" id="AMD01539.1"/>
    </source>
</evidence>
<organism evidence="2 3">
    <name type="scientific">Halomonas chromatireducens</name>
    <dbReference type="NCBI Taxonomy" id="507626"/>
    <lineage>
        <taxon>Bacteria</taxon>
        <taxon>Pseudomonadati</taxon>
        <taxon>Pseudomonadota</taxon>
        <taxon>Gammaproteobacteria</taxon>
        <taxon>Oceanospirillales</taxon>
        <taxon>Halomonadaceae</taxon>
        <taxon>Halomonas</taxon>
    </lineage>
</organism>
<evidence type="ECO:0000259" key="1">
    <source>
        <dbReference type="Pfam" id="PF03235"/>
    </source>
</evidence>
<sequence>MKISTLLDQIDNGQTALPEFQRGYVWNRDQVRGLMTSLYKRYPVGSLLSWATDATTVGHRGEQQLNAGTVNLLLDGQQRITSLYGIVRGRPPAFFDGDERAFTDLYFNVENEEFSFYMLSKMANDPKWISVTRLMQDGSEIMLQEMLVRGVVDHGEIASVVTRLTRLRDVRDIEVHVEQISGQDKTLDVVVEIFNKVNSGGTKLSKGDLALARICSTQPDARARMRKALDDWRAQGFQFSLDWLLRCITTLTTNEAKFSFIHDLDGQQFVVGLNKAIKHISYLLDVIGDRLGLDHQQVLTGHYSFPVLVRFVEEQGGKITDKATLDATLFWFIHSAIWGRYSGSTESVLSRDLDILLDNQPHGIQVLIKELHLWRGSLKVRADHFAGHTRGNRFYSLLYLLTRTGEAQDWGLGIALKKNMLGSNSSLELHHIFPKHRLREYGYDHKQVNSLANFCFLTKGSNLSISNRLPVEYFEEVLKSYPDALQSQWVPMQRELWVIEHYPDFLKARRELLAEATNRLLEELYHFDDSQDATVIAESVRVVPGGIESEEEELQLRELQEWMESHKLPPGELEFELDDPKSGEAMAILDLAWPDGIQPGLSAPAVLLLNEDGDVIKIANRAGYQVFEDVDQLKRHVAEQVLDDPLAVLPAWAQHLDDMAAVPIVEWIIDQDLPEPVIGQDVEDAKGEVVGNFELAWPEHRVGIWNEHGKASPIPPTLAGWHLYHLEEVRQAPYLLSHQLVQKATA</sequence>
<feature type="domain" description="GmrSD restriction endonucleases N-terminal" evidence="1">
    <location>
        <begin position="3"/>
        <end position="214"/>
    </location>
</feature>
<dbReference type="PATRIC" id="fig|507626.3.peg.2476"/>
<dbReference type="PANTHER" id="PTHR37292">
    <property type="entry name" value="VNG6097C"/>
    <property type="match status" value="1"/>
</dbReference>
<dbReference type="AlphaFoldDB" id="A0A120JW94"/>
<dbReference type="InterPro" id="IPR004919">
    <property type="entry name" value="GmrSD_N"/>
</dbReference>
<dbReference type="Proteomes" id="UP000063387">
    <property type="component" value="Chromosome"/>
</dbReference>
<reference evidence="2 3" key="2">
    <citation type="submission" date="2016-02" db="EMBL/GenBank/DDBJ databases">
        <authorList>
            <person name="Wen L."/>
            <person name="He K."/>
            <person name="Yang H."/>
        </authorList>
    </citation>
    <scope>NUCLEOTIDE SEQUENCE [LARGE SCALE GENOMIC DNA]</scope>
    <source>
        <strain evidence="2 3">AGD 8-3</strain>
    </source>
</reference>
<dbReference type="EMBL" id="CP014226">
    <property type="protein sequence ID" value="AMD01539.1"/>
    <property type="molecule type" value="Genomic_DNA"/>
</dbReference>
<accession>A0A120JW94</accession>
<dbReference type="Pfam" id="PF03235">
    <property type="entry name" value="GmrSD_N"/>
    <property type="match status" value="1"/>
</dbReference>
<dbReference type="STRING" id="507626.LOKO_02479"/>